<dbReference type="Proteomes" id="UP000254425">
    <property type="component" value="Chromosome"/>
</dbReference>
<sequence length="180" mass="19524">MTGTNAQRTTRYDRWTYGKMNDSRLSHLHATRAQRHRIVAAHVVVTAAATAGLMLLYGLGQPWWLALLVGATVLWIPLTGLLNSMTRGLLELRLRILDERQVAEREAVLARAHRGTLLVMVACFLGVIAAHAAGATISELGGPIAAVGAATLVVHWLMPLWIAGFRAEDEPGEDEMPATS</sequence>
<feature type="transmembrane region" description="Helical" evidence="1">
    <location>
        <begin position="63"/>
        <end position="85"/>
    </location>
</feature>
<feature type="transmembrane region" description="Helical" evidence="1">
    <location>
        <begin position="115"/>
        <end position="134"/>
    </location>
</feature>
<organism evidence="2 3">
    <name type="scientific">Streptomyces armeniacus</name>
    <dbReference type="NCBI Taxonomy" id="83291"/>
    <lineage>
        <taxon>Bacteria</taxon>
        <taxon>Bacillati</taxon>
        <taxon>Actinomycetota</taxon>
        <taxon>Actinomycetes</taxon>
        <taxon>Kitasatosporales</taxon>
        <taxon>Streptomycetaceae</taxon>
        <taxon>Streptomyces</taxon>
    </lineage>
</organism>
<protein>
    <submittedName>
        <fullName evidence="2">Uncharacterized protein</fullName>
    </submittedName>
</protein>
<name>A0A345XX63_9ACTN</name>
<gene>
    <name evidence="2" type="ORF">DVA86_30195</name>
</gene>
<feature type="transmembrane region" description="Helical" evidence="1">
    <location>
        <begin position="38"/>
        <end position="57"/>
    </location>
</feature>
<keyword evidence="1" id="KW-1133">Transmembrane helix</keyword>
<dbReference type="EMBL" id="CP031320">
    <property type="protein sequence ID" value="AXK36229.1"/>
    <property type="molecule type" value="Genomic_DNA"/>
</dbReference>
<keyword evidence="1" id="KW-0472">Membrane</keyword>
<evidence type="ECO:0000256" key="1">
    <source>
        <dbReference type="SAM" id="Phobius"/>
    </source>
</evidence>
<keyword evidence="3" id="KW-1185">Reference proteome</keyword>
<evidence type="ECO:0000313" key="2">
    <source>
        <dbReference type="EMBL" id="AXK36229.1"/>
    </source>
</evidence>
<proteinExistence type="predicted"/>
<evidence type="ECO:0000313" key="3">
    <source>
        <dbReference type="Proteomes" id="UP000254425"/>
    </source>
</evidence>
<feature type="transmembrane region" description="Helical" evidence="1">
    <location>
        <begin position="140"/>
        <end position="158"/>
    </location>
</feature>
<reference evidence="2 3" key="1">
    <citation type="submission" date="2018-07" db="EMBL/GenBank/DDBJ databases">
        <title>Draft genome of the type strain Streptomyces armeniacus ATCC 15676.</title>
        <authorList>
            <person name="Labana P."/>
            <person name="Gosse J.T."/>
            <person name="Boddy C.N."/>
        </authorList>
    </citation>
    <scope>NUCLEOTIDE SEQUENCE [LARGE SCALE GENOMIC DNA]</scope>
    <source>
        <strain evidence="2 3">ATCC 15676</strain>
    </source>
</reference>
<accession>A0A345XX63</accession>
<dbReference type="KEGG" id="sarm:DVA86_30195"/>
<dbReference type="RefSeq" id="WP_208883038.1">
    <property type="nucleotide sequence ID" value="NZ_CP031320.1"/>
</dbReference>
<keyword evidence="1" id="KW-0812">Transmembrane</keyword>
<dbReference type="AlphaFoldDB" id="A0A345XX63"/>